<proteinExistence type="predicted"/>
<keyword evidence="3" id="KW-1185">Reference proteome</keyword>
<evidence type="ECO:0000313" key="3">
    <source>
        <dbReference type="Proteomes" id="UP000623129"/>
    </source>
</evidence>
<sequence length="80" mass="9530">MKSLQQRSLSDALLLLPLLQFFNYEVNYYEAKLVLKPLSADRRWKFIYWPIHGDVQVLSKKKFTYKIFKAPAKLGKMLNH</sequence>
<gene>
    <name evidence="2" type="ORF">FCM35_KLT21012</name>
</gene>
<dbReference type="Pfam" id="PF25003">
    <property type="entry name" value="DUF7781"/>
    <property type="match status" value="1"/>
</dbReference>
<dbReference type="InterPro" id="IPR056683">
    <property type="entry name" value="DUF7781"/>
</dbReference>
<dbReference type="PANTHER" id="PTHR35710:SF1">
    <property type="entry name" value="OBP3-RESPONSIVE PROTEIN 4 (ORG4)"/>
    <property type="match status" value="1"/>
</dbReference>
<accession>A0A833VTD7</accession>
<dbReference type="EMBL" id="SWLB01000009">
    <property type="protein sequence ID" value="KAF3334408.1"/>
    <property type="molecule type" value="Genomic_DNA"/>
</dbReference>
<name>A0A833VTD7_9POAL</name>
<dbReference type="Proteomes" id="UP000623129">
    <property type="component" value="Unassembled WGS sequence"/>
</dbReference>
<evidence type="ECO:0000259" key="1">
    <source>
        <dbReference type="Pfam" id="PF25003"/>
    </source>
</evidence>
<protein>
    <recommendedName>
        <fullName evidence="1">DUF7781 domain-containing protein</fullName>
    </recommendedName>
</protein>
<evidence type="ECO:0000313" key="2">
    <source>
        <dbReference type="EMBL" id="KAF3334408.1"/>
    </source>
</evidence>
<feature type="domain" description="DUF7781" evidence="1">
    <location>
        <begin position="19"/>
        <end position="61"/>
    </location>
</feature>
<dbReference type="PANTHER" id="PTHR35710">
    <property type="entry name" value="OBP3-RESPONSIVE PROTEIN 4 (ORG4)"/>
    <property type="match status" value="1"/>
</dbReference>
<reference evidence="2" key="1">
    <citation type="submission" date="2020-01" db="EMBL/GenBank/DDBJ databases">
        <title>Genome sequence of Kobresia littledalei, the first chromosome-level genome in the family Cyperaceae.</title>
        <authorList>
            <person name="Qu G."/>
        </authorList>
    </citation>
    <scope>NUCLEOTIDE SEQUENCE</scope>
    <source>
        <strain evidence="2">C.B.Clarke</strain>
        <tissue evidence="2">Leaf</tissue>
    </source>
</reference>
<dbReference type="OrthoDB" id="1852071at2759"/>
<comment type="caution">
    <text evidence="2">The sequence shown here is derived from an EMBL/GenBank/DDBJ whole genome shotgun (WGS) entry which is preliminary data.</text>
</comment>
<dbReference type="AlphaFoldDB" id="A0A833VTD7"/>
<organism evidence="2 3">
    <name type="scientific">Carex littledalei</name>
    <dbReference type="NCBI Taxonomy" id="544730"/>
    <lineage>
        <taxon>Eukaryota</taxon>
        <taxon>Viridiplantae</taxon>
        <taxon>Streptophyta</taxon>
        <taxon>Embryophyta</taxon>
        <taxon>Tracheophyta</taxon>
        <taxon>Spermatophyta</taxon>
        <taxon>Magnoliopsida</taxon>
        <taxon>Liliopsida</taxon>
        <taxon>Poales</taxon>
        <taxon>Cyperaceae</taxon>
        <taxon>Cyperoideae</taxon>
        <taxon>Cariceae</taxon>
        <taxon>Carex</taxon>
        <taxon>Carex subgen. Euthyceras</taxon>
    </lineage>
</organism>